<sequence>MARFSYLVLAWLILSSFRIGPQAHAPEMPLLYDVRGAFVSAPASVSPRLVSEIDTRLHASIRATFRKTLLPRTIITVRIFDVRHEKFLVGGLASARISVEATAVGNGEKIAAGGFNVSAYSLSATSGESLLAKRIAERVATEFRLEDAGSSTLATALFP</sequence>
<evidence type="ECO:0000313" key="2">
    <source>
        <dbReference type="Proteomes" id="UP001597322"/>
    </source>
</evidence>
<dbReference type="EMBL" id="JBHUEQ010000003">
    <property type="protein sequence ID" value="MFD1744401.1"/>
    <property type="molecule type" value="Genomic_DNA"/>
</dbReference>
<organism evidence="1 2">
    <name type="scientific">Rhizobium helianthi</name>
    <dbReference type="NCBI Taxonomy" id="1132695"/>
    <lineage>
        <taxon>Bacteria</taxon>
        <taxon>Pseudomonadati</taxon>
        <taxon>Pseudomonadota</taxon>
        <taxon>Alphaproteobacteria</taxon>
        <taxon>Hyphomicrobiales</taxon>
        <taxon>Rhizobiaceae</taxon>
        <taxon>Rhizobium/Agrobacterium group</taxon>
        <taxon>Rhizobium</taxon>
    </lineage>
</organism>
<protein>
    <submittedName>
        <fullName evidence="1">Uncharacterized protein</fullName>
    </submittedName>
</protein>
<keyword evidence="2" id="KW-1185">Reference proteome</keyword>
<proteinExistence type="predicted"/>
<reference evidence="2" key="1">
    <citation type="journal article" date="2019" name="Int. J. Syst. Evol. Microbiol.">
        <title>The Global Catalogue of Microorganisms (GCM) 10K type strain sequencing project: providing services to taxonomists for standard genome sequencing and annotation.</title>
        <authorList>
            <consortium name="The Broad Institute Genomics Platform"/>
            <consortium name="The Broad Institute Genome Sequencing Center for Infectious Disease"/>
            <person name="Wu L."/>
            <person name="Ma J."/>
        </authorList>
    </citation>
    <scope>NUCLEOTIDE SEQUENCE [LARGE SCALE GENOMIC DNA]</scope>
    <source>
        <strain evidence="2">CG52</strain>
    </source>
</reference>
<dbReference type="Proteomes" id="UP001597322">
    <property type="component" value="Unassembled WGS sequence"/>
</dbReference>
<accession>A0ABW4M1H0</accession>
<gene>
    <name evidence="1" type="ORF">ACFSE1_02905</name>
</gene>
<evidence type="ECO:0000313" key="1">
    <source>
        <dbReference type="EMBL" id="MFD1744401.1"/>
    </source>
</evidence>
<comment type="caution">
    <text evidence="1">The sequence shown here is derived from an EMBL/GenBank/DDBJ whole genome shotgun (WGS) entry which is preliminary data.</text>
</comment>
<dbReference type="RefSeq" id="WP_377396275.1">
    <property type="nucleotide sequence ID" value="NZ_JBHUEQ010000003.1"/>
</dbReference>
<name>A0ABW4M1H0_9HYPH</name>